<feature type="region of interest" description="Disordered" evidence="1">
    <location>
        <begin position="174"/>
        <end position="226"/>
    </location>
</feature>
<gene>
    <name evidence="2" type="ORF">K458DRAFT_383458</name>
</gene>
<reference evidence="2" key="1">
    <citation type="journal article" date="2020" name="Stud. Mycol.">
        <title>101 Dothideomycetes genomes: a test case for predicting lifestyles and emergence of pathogens.</title>
        <authorList>
            <person name="Haridas S."/>
            <person name="Albert R."/>
            <person name="Binder M."/>
            <person name="Bloem J."/>
            <person name="Labutti K."/>
            <person name="Salamov A."/>
            <person name="Andreopoulos B."/>
            <person name="Baker S."/>
            <person name="Barry K."/>
            <person name="Bills G."/>
            <person name="Bluhm B."/>
            <person name="Cannon C."/>
            <person name="Castanera R."/>
            <person name="Culley D."/>
            <person name="Daum C."/>
            <person name="Ezra D."/>
            <person name="Gonzalez J."/>
            <person name="Henrissat B."/>
            <person name="Kuo A."/>
            <person name="Liang C."/>
            <person name="Lipzen A."/>
            <person name="Lutzoni F."/>
            <person name="Magnuson J."/>
            <person name="Mondo S."/>
            <person name="Nolan M."/>
            <person name="Ohm R."/>
            <person name="Pangilinan J."/>
            <person name="Park H.-J."/>
            <person name="Ramirez L."/>
            <person name="Alfaro M."/>
            <person name="Sun H."/>
            <person name="Tritt A."/>
            <person name="Yoshinaga Y."/>
            <person name="Zwiers L.-H."/>
            <person name="Turgeon B."/>
            <person name="Goodwin S."/>
            <person name="Spatafora J."/>
            <person name="Crous P."/>
            <person name="Grigoriev I."/>
        </authorList>
    </citation>
    <scope>NUCLEOTIDE SEQUENCE</scope>
    <source>
        <strain evidence="2">CBS 122367</strain>
    </source>
</reference>
<sequence>MRYSEGKLEWKPSEATLCEIASHAYRLGFKSTLILDLIKESADRQIALKALLEARRPDRFKYDADAIEDYIDQMVRFFSTAEALTEEETRNIYKVDNDERPPKRCGIPKPKDHKQDKLSLFLDKLHSTNEQQNPEITSFFVRRSVYFAFWGKPDRIVNHGTTHEPFPEQEILERENEEMRDLAEQQRPAQPEEQEGRRQKQNEQERARHREAEEEQLALGELRKDN</sequence>
<name>A0A6G1JIH1_9PLEO</name>
<accession>A0A6G1JIH1</accession>
<evidence type="ECO:0000313" key="3">
    <source>
        <dbReference type="Proteomes" id="UP000799291"/>
    </source>
</evidence>
<feature type="compositionally biased region" description="Basic and acidic residues" evidence="1">
    <location>
        <begin position="194"/>
        <end position="212"/>
    </location>
</feature>
<dbReference type="Pfam" id="PF12520">
    <property type="entry name" value="DUF3723"/>
    <property type="match status" value="1"/>
</dbReference>
<keyword evidence="3" id="KW-1185">Reference proteome</keyword>
<evidence type="ECO:0000313" key="2">
    <source>
        <dbReference type="EMBL" id="KAF2690342.1"/>
    </source>
</evidence>
<organism evidence="2 3">
    <name type="scientific">Lentithecium fluviatile CBS 122367</name>
    <dbReference type="NCBI Taxonomy" id="1168545"/>
    <lineage>
        <taxon>Eukaryota</taxon>
        <taxon>Fungi</taxon>
        <taxon>Dikarya</taxon>
        <taxon>Ascomycota</taxon>
        <taxon>Pezizomycotina</taxon>
        <taxon>Dothideomycetes</taxon>
        <taxon>Pleosporomycetidae</taxon>
        <taxon>Pleosporales</taxon>
        <taxon>Massarineae</taxon>
        <taxon>Lentitheciaceae</taxon>
        <taxon>Lentithecium</taxon>
    </lineage>
</organism>
<feature type="compositionally biased region" description="Basic and acidic residues" evidence="1">
    <location>
        <begin position="174"/>
        <end position="184"/>
    </location>
</feature>
<dbReference type="EMBL" id="MU005571">
    <property type="protein sequence ID" value="KAF2690342.1"/>
    <property type="molecule type" value="Genomic_DNA"/>
</dbReference>
<dbReference type="OrthoDB" id="5421195at2759"/>
<evidence type="ECO:0000256" key="1">
    <source>
        <dbReference type="SAM" id="MobiDB-lite"/>
    </source>
</evidence>
<proteinExistence type="predicted"/>
<dbReference type="Proteomes" id="UP000799291">
    <property type="component" value="Unassembled WGS sequence"/>
</dbReference>
<dbReference type="InterPro" id="IPR022198">
    <property type="entry name" value="DUF3723"/>
</dbReference>
<protein>
    <submittedName>
        <fullName evidence="2">Uncharacterized protein</fullName>
    </submittedName>
</protein>
<dbReference type="AlphaFoldDB" id="A0A6G1JIH1"/>